<dbReference type="PATRIC" id="fig|1239792.3.peg.900"/>
<comment type="caution">
    <text evidence="3">The sequence shown here is derived from an EMBL/GenBank/DDBJ whole genome shotgun (WGS) entry which is preliminary data.</text>
</comment>
<dbReference type="EMBL" id="AQTT01000008">
    <property type="protein sequence ID" value="EOB22070.1"/>
    <property type="molecule type" value="Genomic_DNA"/>
</dbReference>
<feature type="transmembrane region" description="Helical" evidence="2">
    <location>
        <begin position="55"/>
        <end position="75"/>
    </location>
</feature>
<name>R0N6Q4_STRMT</name>
<dbReference type="Proteomes" id="UP000013365">
    <property type="component" value="Unassembled WGS sequence"/>
</dbReference>
<proteinExistence type="predicted"/>
<accession>R0N6Q4</accession>
<feature type="region of interest" description="Disordered" evidence="1">
    <location>
        <begin position="220"/>
        <end position="243"/>
    </location>
</feature>
<keyword evidence="2" id="KW-1133">Transmembrane helix</keyword>
<keyword evidence="2" id="KW-0472">Membrane</keyword>
<keyword evidence="2" id="KW-0812">Transmembrane</keyword>
<evidence type="ECO:0000313" key="3">
    <source>
        <dbReference type="EMBL" id="EOB22070.1"/>
    </source>
</evidence>
<evidence type="ECO:0000256" key="1">
    <source>
        <dbReference type="SAM" id="MobiDB-lite"/>
    </source>
</evidence>
<protein>
    <submittedName>
        <fullName evidence="3">Uncharacterized protein</fullName>
    </submittedName>
</protein>
<evidence type="ECO:0000313" key="4">
    <source>
        <dbReference type="Proteomes" id="UP000013365"/>
    </source>
</evidence>
<feature type="transmembrane region" description="Helical" evidence="2">
    <location>
        <begin position="12"/>
        <end position="34"/>
    </location>
</feature>
<feature type="compositionally biased region" description="Polar residues" evidence="1">
    <location>
        <begin position="226"/>
        <end position="237"/>
    </location>
</feature>
<sequence length="308" mass="35945">MKKILFRFPFWYYLNPINFLGVGVLGFITYYNTVRIFSEIAEFEKFNVAHSHNQFFVILGIVFHIIWAIINILLYPYVFSYIFKVVSNIIPKGFFFSLMFKQIGAAYREEMDKGDIYLKHRIYYDYRGYPTSIEPVYDRAIDRALDALGNMFAIQLGIRIVCVSVGIVLLIASWYFTIFYGWFFAIKYNRQHPPKKKSQNEPVKMPSMQKVNQIPEVQGSELDSESMISSNNRSQEISSKKRKASDLLTQERVEKAGNILEKMLSILIKISIGFFKILGKVVFSTLKVTRGIFRGIEHSVEDSIRRMF</sequence>
<feature type="transmembrane region" description="Helical" evidence="2">
    <location>
        <begin position="160"/>
        <end position="183"/>
    </location>
</feature>
<gene>
    <name evidence="3" type="ORF">D064_04594</name>
</gene>
<dbReference type="AlphaFoldDB" id="R0N6Q4"/>
<organism evidence="3 4">
    <name type="scientific">Streptococcus mitis 11/5</name>
    <dbReference type="NCBI Taxonomy" id="1239792"/>
    <lineage>
        <taxon>Bacteria</taxon>
        <taxon>Bacillati</taxon>
        <taxon>Bacillota</taxon>
        <taxon>Bacilli</taxon>
        <taxon>Lactobacillales</taxon>
        <taxon>Streptococcaceae</taxon>
        <taxon>Streptococcus</taxon>
        <taxon>Streptococcus mitis group</taxon>
    </lineage>
</organism>
<reference evidence="3 4" key="1">
    <citation type="submission" date="2013-04" db="EMBL/GenBank/DDBJ databases">
        <authorList>
            <person name="Ikryannikova L.N."/>
            <person name="Ilina E.N."/>
            <person name="Kostryukova E.S."/>
            <person name="Semashko T.A."/>
            <person name="Karpova I.Y.U."/>
            <person name="Larin A.K."/>
            <person name="Ischenko D.S."/>
            <person name="Alekseev D.G."/>
            <person name="Klimova E.A."/>
            <person name="Filimonova A.V."/>
            <person name="Savinova T.A."/>
            <person name="Filimonova O.Y.U."/>
            <person name="Dubovickaya V.A."/>
            <person name="Sidorenko S.V."/>
            <person name="Govorun V.M."/>
        </authorList>
    </citation>
    <scope>NUCLEOTIDE SEQUENCE [LARGE SCALE GENOMIC DNA]</scope>
    <source>
        <strain evidence="3 4">11/5</strain>
    </source>
</reference>
<evidence type="ECO:0000256" key="2">
    <source>
        <dbReference type="SAM" id="Phobius"/>
    </source>
</evidence>